<evidence type="ECO:0000256" key="7">
    <source>
        <dbReference type="PIRSR" id="PIRSR001112-1"/>
    </source>
</evidence>
<keyword evidence="4 6" id="KW-0058">Aromatic hydrocarbons catabolism</keyword>
<reference evidence="9" key="1">
    <citation type="submission" date="2022-01" db="EMBL/GenBank/DDBJ databases">
        <title>Genome Sequence Resource for Two Populations of Ditylenchus destructor, the Migratory Endoparasitic Phytonematode.</title>
        <authorList>
            <person name="Zhang H."/>
            <person name="Lin R."/>
            <person name="Xie B."/>
        </authorList>
    </citation>
    <scope>NUCLEOTIDE SEQUENCE</scope>
    <source>
        <strain evidence="9">BazhouSP</strain>
    </source>
</reference>
<feature type="active site" description="Nucleophile" evidence="7">
    <location>
        <position position="222"/>
    </location>
</feature>
<evidence type="ECO:0000256" key="4">
    <source>
        <dbReference type="ARBA" id="ARBA00022797"/>
    </source>
</evidence>
<dbReference type="InterPro" id="IPR016292">
    <property type="entry name" value="Epoxide_hydrolase"/>
</dbReference>
<dbReference type="AlphaFoldDB" id="A0AAD4MS84"/>
<dbReference type="InterPro" id="IPR000639">
    <property type="entry name" value="Epox_hydrolase-like"/>
</dbReference>
<dbReference type="InterPro" id="IPR010497">
    <property type="entry name" value="Epoxide_hydro_N"/>
</dbReference>
<keyword evidence="10" id="KW-1185">Reference proteome</keyword>
<evidence type="ECO:0000313" key="10">
    <source>
        <dbReference type="Proteomes" id="UP001201812"/>
    </source>
</evidence>
<dbReference type="InterPro" id="IPR029058">
    <property type="entry name" value="AB_hydrolase_fold"/>
</dbReference>
<dbReference type="EC" id="3.3.2.9" evidence="6"/>
<sequence length="443" mass="50890">MAILLFLFFGALSVVIFSIVLFIGKRPKKVVFPDDGYFGTGDKKADNPAIVPFKINVPGSSLQELKLRLENARIGHSQLEDVDNFEYGFNLSTLRKFQDYWINDYDWRKYEEKLNSFPQFTTQIEGLKIHFIHAKPPPEAGYKRIIPLLIVHGWPGNVFEFYKIIPMLTDPPFEVIVPSIPGFGWSEQPYKTGFNQMATARVFNKLMVERLKFQKYVPQGGDWGSFVASNIGRMYPERVFGVHLNMDFNMRTKAIPLLHTFVGSIMPRLMFPGLPEYSVMKHLKFLLNEGGYFLLQSTKPDTVGVALNDSPLGLMAYILEKFSVWTNPSFISLSDGGLERKITKDEMLTLVMIYWLNGNILSSQRYYKEFWMDPVNQELVNQYMSVPCAYAGFKHDLLQPVELLRHAMNVIQYNLFDDGGHLSAMEHPDLLATDVFQFVQKVV</sequence>
<keyword evidence="6" id="KW-0256">Endoplasmic reticulum</keyword>
<dbReference type="GO" id="GO:0033961">
    <property type="term" value="F:cis-stilbene-oxide hydrolase activity"/>
    <property type="evidence" value="ECO:0007669"/>
    <property type="project" value="UniProtKB-UniRule"/>
</dbReference>
<gene>
    <name evidence="9" type="ORF">DdX_17003</name>
</gene>
<comment type="similarity">
    <text evidence="3 6">Belongs to the peptidase S33 family.</text>
</comment>
<dbReference type="PRINTS" id="PR00412">
    <property type="entry name" value="EPOXHYDRLASE"/>
</dbReference>
<name>A0AAD4MS84_9BILA</name>
<dbReference type="SUPFAM" id="SSF53474">
    <property type="entry name" value="alpha/beta-Hydrolases"/>
    <property type="match status" value="1"/>
</dbReference>
<dbReference type="EMBL" id="JAKKPZ010000161">
    <property type="protein sequence ID" value="KAI1699970.1"/>
    <property type="molecule type" value="Genomic_DNA"/>
</dbReference>
<evidence type="ECO:0000256" key="5">
    <source>
        <dbReference type="ARBA" id="ARBA00022801"/>
    </source>
</evidence>
<dbReference type="Proteomes" id="UP001201812">
    <property type="component" value="Unassembled WGS sequence"/>
</dbReference>
<dbReference type="Pfam" id="PF06441">
    <property type="entry name" value="EHN"/>
    <property type="match status" value="1"/>
</dbReference>
<feature type="domain" description="Epoxide hydrolase N-terminal" evidence="8">
    <location>
        <begin position="51"/>
        <end position="161"/>
    </location>
</feature>
<evidence type="ECO:0000256" key="6">
    <source>
        <dbReference type="PIRNR" id="PIRNR001112"/>
    </source>
</evidence>
<evidence type="ECO:0000256" key="1">
    <source>
        <dbReference type="ARBA" id="ARBA00000221"/>
    </source>
</evidence>
<dbReference type="GO" id="GO:0005789">
    <property type="term" value="C:endoplasmic reticulum membrane"/>
    <property type="evidence" value="ECO:0007669"/>
    <property type="project" value="UniProtKB-SubCell"/>
</dbReference>
<dbReference type="PANTHER" id="PTHR21661">
    <property type="entry name" value="EPOXIDE HYDROLASE 1-RELATED"/>
    <property type="match status" value="1"/>
</dbReference>
<evidence type="ECO:0000259" key="8">
    <source>
        <dbReference type="Pfam" id="PF06441"/>
    </source>
</evidence>
<comment type="caution">
    <text evidence="9">The sequence shown here is derived from an EMBL/GenBank/DDBJ whole genome shotgun (WGS) entry which is preliminary data.</text>
</comment>
<comment type="subcellular location">
    <subcellularLocation>
        <location evidence="6">Endoplasmic reticulum membrane</location>
    </subcellularLocation>
    <subcellularLocation>
        <location evidence="2">Microsome membrane</location>
        <topology evidence="2">Single-pass membrane protein</topology>
    </subcellularLocation>
</comment>
<evidence type="ECO:0000256" key="3">
    <source>
        <dbReference type="ARBA" id="ARBA00010088"/>
    </source>
</evidence>
<protein>
    <recommendedName>
        <fullName evidence="6">Epoxide hydrolase</fullName>
        <ecNumber evidence="6">3.3.2.9</ecNumber>
    </recommendedName>
</protein>
<comment type="catalytic activity">
    <reaction evidence="6">
        <text>cis-stilbene oxide + H2O = (1R,2R)-hydrobenzoin</text>
        <dbReference type="Rhea" id="RHEA:23900"/>
        <dbReference type="ChEBI" id="CHEBI:15377"/>
        <dbReference type="ChEBI" id="CHEBI:50004"/>
        <dbReference type="ChEBI" id="CHEBI:50014"/>
        <dbReference type="EC" id="3.3.2.9"/>
    </reaction>
</comment>
<keyword evidence="6" id="KW-0472">Membrane</keyword>
<organism evidence="9 10">
    <name type="scientific">Ditylenchus destructor</name>
    <dbReference type="NCBI Taxonomy" id="166010"/>
    <lineage>
        <taxon>Eukaryota</taxon>
        <taxon>Metazoa</taxon>
        <taxon>Ecdysozoa</taxon>
        <taxon>Nematoda</taxon>
        <taxon>Chromadorea</taxon>
        <taxon>Rhabditida</taxon>
        <taxon>Tylenchina</taxon>
        <taxon>Tylenchomorpha</taxon>
        <taxon>Sphaerularioidea</taxon>
        <taxon>Anguinidae</taxon>
        <taxon>Anguininae</taxon>
        <taxon>Ditylenchus</taxon>
    </lineage>
</organism>
<evidence type="ECO:0000313" key="9">
    <source>
        <dbReference type="EMBL" id="KAI1699970.1"/>
    </source>
</evidence>
<dbReference type="Gene3D" id="3.40.50.1820">
    <property type="entry name" value="alpha/beta hydrolase"/>
    <property type="match status" value="1"/>
</dbReference>
<accession>A0AAD4MS84</accession>
<dbReference type="GO" id="GO:0097176">
    <property type="term" value="P:epoxide metabolic process"/>
    <property type="evidence" value="ECO:0007669"/>
    <property type="project" value="TreeGrafter"/>
</dbReference>
<keyword evidence="5 6" id="KW-0378">Hydrolase</keyword>
<proteinExistence type="inferred from homology"/>
<feature type="active site" description="Proton acceptor" evidence="7">
    <location>
        <position position="421"/>
    </location>
</feature>
<dbReference type="PIRSF" id="PIRSF001112">
    <property type="entry name" value="Epoxide_hydrolase"/>
    <property type="match status" value="1"/>
</dbReference>
<dbReference type="PANTHER" id="PTHR21661:SF35">
    <property type="entry name" value="EPOXIDE HYDROLASE"/>
    <property type="match status" value="1"/>
</dbReference>
<comment type="catalytic activity">
    <reaction evidence="1 6">
        <text>1-(4-methoxyphenyl)-N-methyl-N-[(3-methyloxetan-3-yl)methyl]methanamine + H2O = 2-{[(4-methoxybenzyl)(methyl)amino]methyl}-2-methylpropane-1,3-diol</text>
        <dbReference type="Rhea" id="RHEA:55764"/>
        <dbReference type="ChEBI" id="CHEBI:15377"/>
        <dbReference type="ChEBI" id="CHEBI:139161"/>
        <dbReference type="ChEBI" id="CHEBI:139164"/>
        <dbReference type="EC" id="3.3.2.9"/>
    </reaction>
</comment>
<evidence type="ECO:0000256" key="2">
    <source>
        <dbReference type="ARBA" id="ARBA00004111"/>
    </source>
</evidence>
<feature type="active site" description="Proton donor" evidence="7">
    <location>
        <position position="367"/>
    </location>
</feature>